<dbReference type="STRING" id="1798481.A2678_02675"/>
<name>A0A1F6CI71_9BACT</name>
<accession>A0A1F6CI71</accession>
<sequence length="92" mass="10462">MERMSELRNEDQKAAMELLQSDEFLRNDSYAQRVVETGKADSGIQVDLGEFLAARGAFIRQEVARAKLSKINPEMVRVVTGVRPDVEKYTEE</sequence>
<dbReference type="Proteomes" id="UP000178815">
    <property type="component" value="Unassembled WGS sequence"/>
</dbReference>
<protein>
    <submittedName>
        <fullName evidence="1">Uncharacterized protein</fullName>
    </submittedName>
</protein>
<organism evidence="1 2">
    <name type="scientific">Candidatus Kaiserbacteria bacterium RIFCSPHIGHO2_01_FULL_53_31</name>
    <dbReference type="NCBI Taxonomy" id="1798481"/>
    <lineage>
        <taxon>Bacteria</taxon>
        <taxon>Candidatus Kaiseribacteriota</taxon>
    </lineage>
</organism>
<dbReference type="AlphaFoldDB" id="A0A1F6CI71"/>
<evidence type="ECO:0000313" key="2">
    <source>
        <dbReference type="Proteomes" id="UP000178815"/>
    </source>
</evidence>
<evidence type="ECO:0000313" key="1">
    <source>
        <dbReference type="EMBL" id="OGG48943.1"/>
    </source>
</evidence>
<gene>
    <name evidence="1" type="ORF">A2678_02675</name>
</gene>
<dbReference type="EMBL" id="MFKU01000006">
    <property type="protein sequence ID" value="OGG48943.1"/>
    <property type="molecule type" value="Genomic_DNA"/>
</dbReference>
<reference evidence="1 2" key="1">
    <citation type="journal article" date="2016" name="Nat. Commun.">
        <title>Thousands of microbial genomes shed light on interconnected biogeochemical processes in an aquifer system.</title>
        <authorList>
            <person name="Anantharaman K."/>
            <person name="Brown C.T."/>
            <person name="Hug L.A."/>
            <person name="Sharon I."/>
            <person name="Castelle C.J."/>
            <person name="Probst A.J."/>
            <person name="Thomas B.C."/>
            <person name="Singh A."/>
            <person name="Wilkins M.J."/>
            <person name="Karaoz U."/>
            <person name="Brodie E.L."/>
            <person name="Williams K.H."/>
            <person name="Hubbard S.S."/>
            <person name="Banfield J.F."/>
        </authorList>
    </citation>
    <scope>NUCLEOTIDE SEQUENCE [LARGE SCALE GENOMIC DNA]</scope>
</reference>
<comment type="caution">
    <text evidence="1">The sequence shown here is derived from an EMBL/GenBank/DDBJ whole genome shotgun (WGS) entry which is preliminary data.</text>
</comment>
<proteinExistence type="predicted"/>